<evidence type="ECO:0000313" key="2">
    <source>
        <dbReference type="EMBL" id="MBD1371722.1"/>
    </source>
</evidence>
<gene>
    <name evidence="2" type="ORF">IC620_05030</name>
</gene>
<dbReference type="NCBIfam" id="TIGR04086">
    <property type="entry name" value="TIGR04086_membr"/>
    <property type="match status" value="1"/>
</dbReference>
<comment type="caution">
    <text evidence="2">The sequence shown here is derived from an EMBL/GenBank/DDBJ whole genome shotgun (WGS) entry which is preliminary data.</text>
</comment>
<sequence length="125" mass="13603">MAEYKSKLRSPLLLGQLIIWGIITLTSFFIAFLLRYTSFESVQVPMLAYATNFVSLLLGGFISGRFARAKGWLYGGIQGIIYALLLVIIGFLAFDTSLIINPLLFTICAFGLSAIGGIVGVNTTK</sequence>
<keyword evidence="1" id="KW-1133">Transmembrane helix</keyword>
<dbReference type="InterPro" id="IPR036259">
    <property type="entry name" value="MFS_trans_sf"/>
</dbReference>
<feature type="transmembrane region" description="Helical" evidence="1">
    <location>
        <begin position="46"/>
        <end position="64"/>
    </location>
</feature>
<feature type="transmembrane region" description="Helical" evidence="1">
    <location>
        <begin position="71"/>
        <end position="93"/>
    </location>
</feature>
<feature type="transmembrane region" description="Helical" evidence="1">
    <location>
        <begin position="12"/>
        <end position="34"/>
    </location>
</feature>
<keyword evidence="1" id="KW-0812">Transmembrane</keyword>
<dbReference type="Pfam" id="PF12670">
    <property type="entry name" value="DUF3792"/>
    <property type="match status" value="1"/>
</dbReference>
<name>A0A926N8H3_9BACL</name>
<evidence type="ECO:0000313" key="3">
    <source>
        <dbReference type="Proteomes" id="UP000661691"/>
    </source>
</evidence>
<proteinExistence type="predicted"/>
<keyword evidence="3" id="KW-1185">Reference proteome</keyword>
<keyword evidence="1" id="KW-0472">Membrane</keyword>
<feature type="transmembrane region" description="Helical" evidence="1">
    <location>
        <begin position="99"/>
        <end position="121"/>
    </location>
</feature>
<reference evidence="2" key="1">
    <citation type="submission" date="2020-09" db="EMBL/GenBank/DDBJ databases">
        <title>A novel bacterium of genus Hazenella, isolated from South China Sea.</title>
        <authorList>
            <person name="Huang H."/>
            <person name="Mo K."/>
            <person name="Hu Y."/>
        </authorList>
    </citation>
    <scope>NUCLEOTIDE SEQUENCE</scope>
    <source>
        <strain evidence="2">IB182357</strain>
    </source>
</reference>
<dbReference type="SUPFAM" id="SSF103473">
    <property type="entry name" value="MFS general substrate transporter"/>
    <property type="match status" value="1"/>
</dbReference>
<dbReference type="EMBL" id="JACXAH010000005">
    <property type="protein sequence ID" value="MBD1371722.1"/>
    <property type="molecule type" value="Genomic_DNA"/>
</dbReference>
<organism evidence="2 3">
    <name type="scientific">Polycladospora coralii</name>
    <dbReference type="NCBI Taxonomy" id="2771432"/>
    <lineage>
        <taxon>Bacteria</taxon>
        <taxon>Bacillati</taxon>
        <taxon>Bacillota</taxon>
        <taxon>Bacilli</taxon>
        <taxon>Bacillales</taxon>
        <taxon>Thermoactinomycetaceae</taxon>
        <taxon>Polycladospora</taxon>
    </lineage>
</organism>
<protein>
    <submittedName>
        <fullName evidence="2">TIGR04086 family membrane protein</fullName>
    </submittedName>
</protein>
<evidence type="ECO:0000256" key="1">
    <source>
        <dbReference type="SAM" id="Phobius"/>
    </source>
</evidence>
<dbReference type="AlphaFoldDB" id="A0A926N8H3"/>
<dbReference type="InterPro" id="IPR023804">
    <property type="entry name" value="DUF3792_TM"/>
</dbReference>
<dbReference type="RefSeq" id="WP_191138366.1">
    <property type="nucleotide sequence ID" value="NZ_JACXAG020000001.1"/>
</dbReference>
<dbReference type="Proteomes" id="UP000661691">
    <property type="component" value="Unassembled WGS sequence"/>
</dbReference>
<accession>A0A926N8H3</accession>